<name>A0AAJ6YN45_9HYME</name>
<sequence length="1048" mass="120914">MGKVTMRMYDSEESHERIKKKKRKKDLEELRRNALAAKRNMLSRPADLKKSKTSLMKCLNEFAAKRAEIENVVQSQDSLIKKTKIISETILPEPLNTKGFFLGGVKGKLLTRPSDSQKKIKDAILHSDALKLLQSGGYNYSVPDEKEKHTTENNVDSQTKMNIAKFFEDSSESSSCTDDSRSIKNVVKSSPILGGIKRKVRLVKLDGDTRAKNFSSKKYQSPVIKPFAKEEKCKRRLFEDENIGVNSRNSEYNNDHFDNIAPIRFSPRKSTPENVIFFTDQIPHKDVDNRLNNKNNNHKINPLNPKLIKCYVQICKMIAEKDLKNIFCHNVKDPMEITKAALRNTYANAFKEYIHQQKTSVCEESSHSVNRTTISDNSKIMLEPDSAIARILKKNSELKIKDPIWISENNSDVSTNFDDLRTNFSTSLFTIENNLKRKHVCSSKGEQSDAEIPSSIKVNADPESARTELKMDCIHPERQELIARYLKDVDTNNTHEKERSIFDIQRNCGKEFNNHKLEKDKLYVNDNVKSSFLIHKNTKHIPAILRKNRALVDCISRDKILLSIEKYPKIGDPVNKPSLLDFDSDSSLKSERTPNCGNSTSNQLMEAPKCKYMYMNAKYNQPSRINIPLMQNKRFQRNVAPERHLFPSPNNVEKHFVVNQTFELSPLKEQLHFADIKQDFHRCRLSQESSEQDNKCMTRMTSFGDIQERANRLTLCSSQNCSQESMERMYSSQEERYNLQPNYYYQQNDNSKNHMDYNNRTCIAYNKIPSSQSFSIALKPNYDGHSHNVKKCNEQASCMSANDFQILQPKDYIFKRTENSNCCLTNDCQMCRKQLNQRHNQGSLMNSLPLQQQNVCQPVKFIAIEENRVPQRRPIYNANDANSCPFIHKPSIPSHQFNQIIKPCFTSEILNQEQCLMPSIQLHSQGAPQSIISSDFKYDNIHKVGNITASNAQKLSNLNNEFFKLSRNSIHFAPNSISNQTLITQHNMPIHSAVGNKKYIGQHMQKQFPSSLYSQVGYQPNHYNNNEDYKINDDYQNQMNHFIHSNRP</sequence>
<feature type="region of interest" description="Disordered" evidence="1">
    <location>
        <begin position="581"/>
        <end position="602"/>
    </location>
</feature>
<protein>
    <submittedName>
        <fullName evidence="3">Uncharacterized protein LOC105364806</fullName>
    </submittedName>
</protein>
<dbReference type="Proteomes" id="UP000695007">
    <property type="component" value="Unplaced"/>
</dbReference>
<feature type="region of interest" description="Disordered" evidence="1">
    <location>
        <begin position="1"/>
        <end position="27"/>
    </location>
</feature>
<organism evidence="2 3">
    <name type="scientific">Ceratosolen solmsi marchali</name>
    <dbReference type="NCBI Taxonomy" id="326594"/>
    <lineage>
        <taxon>Eukaryota</taxon>
        <taxon>Metazoa</taxon>
        <taxon>Ecdysozoa</taxon>
        <taxon>Arthropoda</taxon>
        <taxon>Hexapoda</taxon>
        <taxon>Insecta</taxon>
        <taxon>Pterygota</taxon>
        <taxon>Neoptera</taxon>
        <taxon>Endopterygota</taxon>
        <taxon>Hymenoptera</taxon>
        <taxon>Apocrita</taxon>
        <taxon>Proctotrupomorpha</taxon>
        <taxon>Chalcidoidea</taxon>
        <taxon>Agaonidae</taxon>
        <taxon>Agaoninae</taxon>
        <taxon>Ceratosolen</taxon>
    </lineage>
</organism>
<evidence type="ECO:0000313" key="2">
    <source>
        <dbReference type="Proteomes" id="UP000695007"/>
    </source>
</evidence>
<accession>A0AAJ6YN45</accession>
<dbReference type="AlphaFoldDB" id="A0AAJ6YN45"/>
<dbReference type="KEGG" id="csol:105364806"/>
<gene>
    <name evidence="3" type="primary">LOC105364806</name>
</gene>
<dbReference type="RefSeq" id="XP_011501139.1">
    <property type="nucleotide sequence ID" value="XM_011502837.1"/>
</dbReference>
<proteinExistence type="predicted"/>
<keyword evidence="2" id="KW-1185">Reference proteome</keyword>
<feature type="compositionally biased region" description="Polar residues" evidence="1">
    <location>
        <begin position="593"/>
        <end position="602"/>
    </location>
</feature>
<evidence type="ECO:0000313" key="3">
    <source>
        <dbReference type="RefSeq" id="XP_011501139.1"/>
    </source>
</evidence>
<dbReference type="GeneID" id="105364806"/>
<reference evidence="3" key="1">
    <citation type="submission" date="2025-08" db="UniProtKB">
        <authorList>
            <consortium name="RefSeq"/>
        </authorList>
    </citation>
    <scope>IDENTIFICATION</scope>
</reference>
<evidence type="ECO:0000256" key="1">
    <source>
        <dbReference type="SAM" id="MobiDB-lite"/>
    </source>
</evidence>